<gene>
    <name evidence="1" type="ORF">SDC9_88315</name>
</gene>
<dbReference type="EMBL" id="VSSQ01009449">
    <property type="protein sequence ID" value="MPM41659.1"/>
    <property type="molecule type" value="Genomic_DNA"/>
</dbReference>
<name>A0A644ZL93_9ZZZZ</name>
<sequence>MVPALLTRISIFPYTSTHLSIDAFAMSLSDKSACMNSILLFSFLIKLSISSQFVLERHGKKMSAPAFASATA</sequence>
<comment type="caution">
    <text evidence="1">The sequence shown here is derived from an EMBL/GenBank/DDBJ whole genome shotgun (WGS) entry which is preliminary data.</text>
</comment>
<evidence type="ECO:0000313" key="1">
    <source>
        <dbReference type="EMBL" id="MPM41659.1"/>
    </source>
</evidence>
<organism evidence="1">
    <name type="scientific">bioreactor metagenome</name>
    <dbReference type="NCBI Taxonomy" id="1076179"/>
    <lineage>
        <taxon>unclassified sequences</taxon>
        <taxon>metagenomes</taxon>
        <taxon>ecological metagenomes</taxon>
    </lineage>
</organism>
<protein>
    <submittedName>
        <fullName evidence="1">Uncharacterized protein</fullName>
    </submittedName>
</protein>
<dbReference type="AlphaFoldDB" id="A0A644ZL93"/>
<proteinExistence type="predicted"/>
<reference evidence="1" key="1">
    <citation type="submission" date="2019-08" db="EMBL/GenBank/DDBJ databases">
        <authorList>
            <person name="Kucharzyk K."/>
            <person name="Murdoch R.W."/>
            <person name="Higgins S."/>
            <person name="Loffler F."/>
        </authorList>
    </citation>
    <scope>NUCLEOTIDE SEQUENCE</scope>
</reference>
<accession>A0A644ZL93</accession>